<dbReference type="Proteomes" id="UP000255125">
    <property type="component" value="Unassembled WGS sequence"/>
</dbReference>
<keyword evidence="1" id="KW-0472">Membrane</keyword>
<keyword evidence="1" id="KW-1133">Transmembrane helix</keyword>
<evidence type="ECO:0000313" key="2">
    <source>
        <dbReference type="EMBL" id="SUD31451.1"/>
    </source>
</evidence>
<organism evidence="2 3">
    <name type="scientific">Pseudomonas fluorescens</name>
    <dbReference type="NCBI Taxonomy" id="294"/>
    <lineage>
        <taxon>Bacteria</taxon>
        <taxon>Pseudomonadati</taxon>
        <taxon>Pseudomonadota</taxon>
        <taxon>Gammaproteobacteria</taxon>
        <taxon>Pseudomonadales</taxon>
        <taxon>Pseudomonadaceae</taxon>
        <taxon>Pseudomonas</taxon>
    </lineage>
</organism>
<evidence type="ECO:0000256" key="1">
    <source>
        <dbReference type="SAM" id="Phobius"/>
    </source>
</evidence>
<sequence>MDQHFIWMGILLIISWVVSVSLIIYVLAK</sequence>
<feature type="transmembrane region" description="Helical" evidence="1">
    <location>
        <begin position="6"/>
        <end position="28"/>
    </location>
</feature>
<accession>A0A379IFC4</accession>
<protein>
    <submittedName>
        <fullName evidence="2">Uncharacterized protein</fullName>
    </submittedName>
</protein>
<reference evidence="2 3" key="1">
    <citation type="submission" date="2018-06" db="EMBL/GenBank/DDBJ databases">
        <authorList>
            <consortium name="Pathogen Informatics"/>
            <person name="Doyle S."/>
        </authorList>
    </citation>
    <scope>NUCLEOTIDE SEQUENCE [LARGE SCALE GENOMIC DNA]</scope>
    <source>
        <strain evidence="2 3">NCTC10392</strain>
    </source>
</reference>
<keyword evidence="1" id="KW-0812">Transmembrane</keyword>
<dbReference type="EMBL" id="UGUS01000002">
    <property type="protein sequence ID" value="SUD31451.1"/>
    <property type="molecule type" value="Genomic_DNA"/>
</dbReference>
<name>A0A379IFC4_PSEFL</name>
<proteinExistence type="predicted"/>
<evidence type="ECO:0000313" key="3">
    <source>
        <dbReference type="Proteomes" id="UP000255125"/>
    </source>
</evidence>
<dbReference type="AlphaFoldDB" id="A0A379IFC4"/>
<gene>
    <name evidence="2" type="ORF">NCTC10392_03382</name>
</gene>